<evidence type="ECO:0000256" key="1">
    <source>
        <dbReference type="ARBA" id="ARBA00004123"/>
    </source>
</evidence>
<dbReference type="GO" id="GO:0000981">
    <property type="term" value="F:DNA-binding transcription factor activity, RNA polymerase II-specific"/>
    <property type="evidence" value="ECO:0007669"/>
    <property type="project" value="TreeGrafter"/>
</dbReference>
<dbReference type="PROSITE" id="PS50157">
    <property type="entry name" value="ZINC_FINGER_C2H2_2"/>
    <property type="match status" value="4"/>
</dbReference>
<accession>A0A669D4D2</accession>
<dbReference type="InParanoid" id="A0A669D4D2"/>
<dbReference type="FunFam" id="3.30.160.60:FF:000231">
    <property type="entry name" value="PLAG1 like zinc finger 2"/>
    <property type="match status" value="1"/>
</dbReference>
<dbReference type="GO" id="GO:0005634">
    <property type="term" value="C:nucleus"/>
    <property type="evidence" value="ECO:0007669"/>
    <property type="project" value="UniProtKB-SubCell"/>
</dbReference>
<dbReference type="PROSITE" id="PS00028">
    <property type="entry name" value="ZINC_FINGER_C2H2_1"/>
    <property type="match status" value="4"/>
</dbReference>
<evidence type="ECO:0000259" key="8">
    <source>
        <dbReference type="PROSITE" id="PS50157"/>
    </source>
</evidence>
<evidence type="ECO:0000256" key="4">
    <source>
        <dbReference type="ARBA" id="ARBA00022771"/>
    </source>
</evidence>
<proteinExistence type="predicted"/>
<organism evidence="9 10">
    <name type="scientific">Oreochromis niloticus</name>
    <name type="common">Nile tilapia</name>
    <name type="synonym">Tilapia nilotica</name>
    <dbReference type="NCBI Taxonomy" id="8128"/>
    <lineage>
        <taxon>Eukaryota</taxon>
        <taxon>Metazoa</taxon>
        <taxon>Chordata</taxon>
        <taxon>Craniata</taxon>
        <taxon>Vertebrata</taxon>
        <taxon>Euteleostomi</taxon>
        <taxon>Actinopterygii</taxon>
        <taxon>Neopterygii</taxon>
        <taxon>Teleostei</taxon>
        <taxon>Neoteleostei</taxon>
        <taxon>Acanthomorphata</taxon>
        <taxon>Ovalentaria</taxon>
        <taxon>Cichlomorphae</taxon>
        <taxon>Cichliformes</taxon>
        <taxon>Cichlidae</taxon>
        <taxon>African cichlids</taxon>
        <taxon>Pseudocrenilabrinae</taxon>
        <taxon>Oreochromini</taxon>
        <taxon>Oreochromis</taxon>
    </lineage>
</organism>
<evidence type="ECO:0000256" key="6">
    <source>
        <dbReference type="ARBA" id="ARBA00023242"/>
    </source>
</evidence>
<dbReference type="FunFam" id="3.30.160.60:FF:000100">
    <property type="entry name" value="Zinc finger 45-like"/>
    <property type="match status" value="1"/>
</dbReference>
<comment type="subcellular location">
    <subcellularLocation>
        <location evidence="1">Nucleus</location>
    </subcellularLocation>
</comment>
<dbReference type="Proteomes" id="UP000005207">
    <property type="component" value="Linkage group LG15"/>
</dbReference>
<reference evidence="9" key="2">
    <citation type="submission" date="2025-08" db="UniProtKB">
        <authorList>
            <consortium name="Ensembl"/>
        </authorList>
    </citation>
    <scope>IDENTIFICATION</scope>
</reference>
<dbReference type="GO" id="GO:0000978">
    <property type="term" value="F:RNA polymerase II cis-regulatory region sequence-specific DNA binding"/>
    <property type="evidence" value="ECO:0007669"/>
    <property type="project" value="TreeGrafter"/>
</dbReference>
<dbReference type="InterPro" id="IPR050527">
    <property type="entry name" value="Snail/Krueppel_Znf"/>
</dbReference>
<dbReference type="InterPro" id="IPR036236">
    <property type="entry name" value="Znf_C2H2_sf"/>
</dbReference>
<dbReference type="SUPFAM" id="SSF57667">
    <property type="entry name" value="beta-beta-alpha zinc fingers"/>
    <property type="match status" value="3"/>
</dbReference>
<feature type="domain" description="C2H2-type" evidence="8">
    <location>
        <begin position="82"/>
        <end position="109"/>
    </location>
</feature>
<reference evidence="9" key="3">
    <citation type="submission" date="2025-09" db="UniProtKB">
        <authorList>
            <consortium name="Ensembl"/>
        </authorList>
    </citation>
    <scope>IDENTIFICATION</scope>
</reference>
<dbReference type="PANTHER" id="PTHR24388:SF54">
    <property type="entry name" value="PROTEIN ESCARGOT"/>
    <property type="match status" value="1"/>
</dbReference>
<keyword evidence="3" id="KW-0677">Repeat</keyword>
<dbReference type="FunFam" id="3.30.160.60:FF:001182">
    <property type="entry name" value="Zinc finger, C2H2 type"/>
    <property type="match status" value="1"/>
</dbReference>
<dbReference type="GeneTree" id="ENSGT00940000159246"/>
<evidence type="ECO:0000313" key="10">
    <source>
        <dbReference type="Proteomes" id="UP000005207"/>
    </source>
</evidence>
<keyword evidence="5" id="KW-0862">Zinc</keyword>
<dbReference type="Gene3D" id="3.30.160.60">
    <property type="entry name" value="Classic Zinc Finger"/>
    <property type="match status" value="3"/>
</dbReference>
<name>A0A669D4D2_ORENI</name>
<evidence type="ECO:0000256" key="2">
    <source>
        <dbReference type="ARBA" id="ARBA00022723"/>
    </source>
</evidence>
<dbReference type="GO" id="GO:0008270">
    <property type="term" value="F:zinc ion binding"/>
    <property type="evidence" value="ECO:0007669"/>
    <property type="project" value="UniProtKB-KW"/>
</dbReference>
<dbReference type="OMA" id="KDFRCQY"/>
<feature type="domain" description="C2H2-type" evidence="8">
    <location>
        <begin position="163"/>
        <end position="186"/>
    </location>
</feature>
<dbReference type="Ensembl" id="ENSONIT00000074253.1">
    <property type="protein sequence ID" value="ENSONIP00000053774.1"/>
    <property type="gene ID" value="ENSONIG00000039277.1"/>
</dbReference>
<keyword evidence="10" id="KW-1185">Reference proteome</keyword>
<dbReference type="AlphaFoldDB" id="A0A669D4D2"/>
<dbReference type="SMART" id="SM00355">
    <property type="entry name" value="ZnF_C2H2"/>
    <property type="match status" value="5"/>
</dbReference>
<evidence type="ECO:0000256" key="7">
    <source>
        <dbReference type="PROSITE-ProRule" id="PRU00042"/>
    </source>
</evidence>
<evidence type="ECO:0000256" key="5">
    <source>
        <dbReference type="ARBA" id="ARBA00022833"/>
    </source>
</evidence>
<keyword evidence="6" id="KW-0539">Nucleus</keyword>
<keyword evidence="4 7" id="KW-0863">Zinc-finger</keyword>
<sequence length="346" mass="39170">RKKLREFSAGRLLLNLSKFETPYCCPHPYCAEVFVSIGKLLRPMATHSLEKNYKCSYCEKRFHRRDHLKRHLETHDPHKGVFTCQECGRSCSTTLGFKYHLALHAANSGDFTCHVCQKPFPSTEALLEHLRIHAGNSNHGEWQFYTRKDVRRHMIVHTGRKDFRCQYCVRRYGRKDHLQRHMRTSHPWELLRVKTGSGDSLEPVVQDLAFGSVKGDSEREGVTFLPKEDPESLVQLPCQVATGSEAAESSLQGLSSCSTPNLSTLTTLLRFHEAFQRPRGIRLMPLLDTDTYEGVLGNSVAEKKQTVFAGALKATQGPVSGEAGTSSTVRIQDMIELKLKPELMMV</sequence>
<keyword evidence="2" id="KW-0479">Metal-binding</keyword>
<dbReference type="Pfam" id="PF00096">
    <property type="entry name" value="zf-C2H2"/>
    <property type="match status" value="3"/>
</dbReference>
<reference evidence="10" key="1">
    <citation type="submission" date="2012-01" db="EMBL/GenBank/DDBJ databases">
        <title>The Genome Sequence of Oreochromis niloticus (Nile Tilapia).</title>
        <authorList>
            <consortium name="Broad Institute Genome Assembly Team"/>
            <consortium name="Broad Institute Sequencing Platform"/>
            <person name="Di Palma F."/>
            <person name="Johnson J."/>
            <person name="Lander E.S."/>
            <person name="Lindblad-Toh K."/>
        </authorList>
    </citation>
    <scope>NUCLEOTIDE SEQUENCE [LARGE SCALE GENOMIC DNA]</scope>
</reference>
<protein>
    <recommendedName>
        <fullName evidence="8">C2H2-type domain-containing protein</fullName>
    </recommendedName>
</protein>
<evidence type="ECO:0000256" key="3">
    <source>
        <dbReference type="ARBA" id="ARBA00022737"/>
    </source>
</evidence>
<feature type="domain" description="C2H2-type" evidence="8">
    <location>
        <begin position="111"/>
        <end position="138"/>
    </location>
</feature>
<dbReference type="InterPro" id="IPR013087">
    <property type="entry name" value="Znf_C2H2_type"/>
</dbReference>
<dbReference type="PANTHER" id="PTHR24388">
    <property type="entry name" value="ZINC FINGER PROTEIN"/>
    <property type="match status" value="1"/>
</dbReference>
<feature type="domain" description="C2H2-type" evidence="8">
    <location>
        <begin position="53"/>
        <end position="80"/>
    </location>
</feature>
<evidence type="ECO:0000313" key="9">
    <source>
        <dbReference type="Ensembl" id="ENSONIP00000053774.1"/>
    </source>
</evidence>